<proteinExistence type="predicted"/>
<dbReference type="AlphaFoldDB" id="A0A0D3JSR4"/>
<evidence type="ECO:0000313" key="2">
    <source>
        <dbReference type="EnsemblProtists" id="EOD26549"/>
    </source>
</evidence>
<accession>A0A0D3JSR4</accession>
<feature type="compositionally biased region" description="Basic and acidic residues" evidence="1">
    <location>
        <begin position="66"/>
        <end position="80"/>
    </location>
</feature>
<dbReference type="GeneID" id="17272109"/>
<reference evidence="3" key="1">
    <citation type="journal article" date="2013" name="Nature">
        <title>Pan genome of the phytoplankton Emiliania underpins its global distribution.</title>
        <authorList>
            <person name="Read B.A."/>
            <person name="Kegel J."/>
            <person name="Klute M.J."/>
            <person name="Kuo A."/>
            <person name="Lefebvre S.C."/>
            <person name="Maumus F."/>
            <person name="Mayer C."/>
            <person name="Miller J."/>
            <person name="Monier A."/>
            <person name="Salamov A."/>
            <person name="Young J."/>
            <person name="Aguilar M."/>
            <person name="Claverie J.M."/>
            <person name="Frickenhaus S."/>
            <person name="Gonzalez K."/>
            <person name="Herman E.K."/>
            <person name="Lin Y.C."/>
            <person name="Napier J."/>
            <person name="Ogata H."/>
            <person name="Sarno A.F."/>
            <person name="Shmutz J."/>
            <person name="Schroeder D."/>
            <person name="de Vargas C."/>
            <person name="Verret F."/>
            <person name="von Dassow P."/>
            <person name="Valentin K."/>
            <person name="Van de Peer Y."/>
            <person name="Wheeler G."/>
            <person name="Dacks J.B."/>
            <person name="Delwiche C.F."/>
            <person name="Dyhrman S.T."/>
            <person name="Glockner G."/>
            <person name="John U."/>
            <person name="Richards T."/>
            <person name="Worden A.Z."/>
            <person name="Zhang X."/>
            <person name="Grigoriev I.V."/>
            <person name="Allen A.E."/>
            <person name="Bidle K."/>
            <person name="Borodovsky M."/>
            <person name="Bowler C."/>
            <person name="Brownlee C."/>
            <person name="Cock J.M."/>
            <person name="Elias M."/>
            <person name="Gladyshev V.N."/>
            <person name="Groth M."/>
            <person name="Guda C."/>
            <person name="Hadaegh A."/>
            <person name="Iglesias-Rodriguez M.D."/>
            <person name="Jenkins J."/>
            <person name="Jones B.M."/>
            <person name="Lawson T."/>
            <person name="Leese F."/>
            <person name="Lindquist E."/>
            <person name="Lobanov A."/>
            <person name="Lomsadze A."/>
            <person name="Malik S.B."/>
            <person name="Marsh M.E."/>
            <person name="Mackinder L."/>
            <person name="Mock T."/>
            <person name="Mueller-Roeber B."/>
            <person name="Pagarete A."/>
            <person name="Parker M."/>
            <person name="Probert I."/>
            <person name="Quesneville H."/>
            <person name="Raines C."/>
            <person name="Rensing S.A."/>
            <person name="Riano-Pachon D.M."/>
            <person name="Richier S."/>
            <person name="Rokitta S."/>
            <person name="Shiraiwa Y."/>
            <person name="Soanes D.M."/>
            <person name="van der Giezen M."/>
            <person name="Wahlund T.M."/>
            <person name="Williams B."/>
            <person name="Wilson W."/>
            <person name="Wolfe G."/>
            <person name="Wurch L.L."/>
        </authorList>
    </citation>
    <scope>NUCLEOTIDE SEQUENCE</scope>
</reference>
<feature type="compositionally biased region" description="Low complexity" evidence="1">
    <location>
        <begin position="87"/>
        <end position="106"/>
    </location>
</feature>
<sequence>MGRHAKSRSLASRKREKNMSGALLENAYRVDTKDVVPFKASWDTQVPRKMRQMMHAVQLVQQGASAERRPRHIEDTGERRPSKKQRQQAQQQAQAQQAEAGAASGSERGGAQHGPAPKPPAKKKRRRQEEEGGGEAANERGPPQEPHAPVKPRKPKAEVAARLPRFGETNAAPPELQIKGVLARKSPHKTAAADALARQREAVLESYRAAKQRRGGGDGGFDAAVGAARIAG</sequence>
<dbReference type="RefSeq" id="XP_005778992.1">
    <property type="nucleotide sequence ID" value="XM_005778935.1"/>
</dbReference>
<dbReference type="GeneID" id="17272095"/>
<name>A0A0D3JSR4_EMIH1</name>
<feature type="compositionally biased region" description="Basic residues" evidence="1">
    <location>
        <begin position="1"/>
        <end position="16"/>
    </location>
</feature>
<dbReference type="KEGG" id="ehx:EMIHUDRAFT_100579"/>
<dbReference type="HOGENOM" id="CLU_1196736_0_0_1"/>
<dbReference type="Proteomes" id="UP000013827">
    <property type="component" value="Unassembled WGS sequence"/>
</dbReference>
<dbReference type="PaxDb" id="2903-EOD26549"/>
<evidence type="ECO:0000313" key="3">
    <source>
        <dbReference type="Proteomes" id="UP000013827"/>
    </source>
</evidence>
<reference evidence="2" key="2">
    <citation type="submission" date="2024-10" db="UniProtKB">
        <authorList>
            <consortium name="EnsemblProtists"/>
        </authorList>
    </citation>
    <scope>IDENTIFICATION</scope>
</reference>
<feature type="region of interest" description="Disordered" evidence="1">
    <location>
        <begin position="1"/>
        <end position="26"/>
    </location>
</feature>
<dbReference type="EnsemblProtists" id="EOD26563">
    <property type="protein sequence ID" value="EOD26563"/>
    <property type="gene ID" value="EMIHUDRAFT_100590"/>
</dbReference>
<evidence type="ECO:0000256" key="1">
    <source>
        <dbReference type="SAM" id="MobiDB-lite"/>
    </source>
</evidence>
<feature type="region of interest" description="Disordered" evidence="1">
    <location>
        <begin position="53"/>
        <end position="157"/>
    </location>
</feature>
<dbReference type="EnsemblProtists" id="EOD26549">
    <property type="protein sequence ID" value="EOD26549"/>
    <property type="gene ID" value="EMIHUDRAFT_100579"/>
</dbReference>
<protein>
    <submittedName>
        <fullName evidence="2">Uncharacterized protein</fullName>
    </submittedName>
</protein>
<dbReference type="RefSeq" id="XP_005778978.1">
    <property type="nucleotide sequence ID" value="XM_005778921.1"/>
</dbReference>
<organism evidence="2 3">
    <name type="scientific">Emiliania huxleyi (strain CCMP1516)</name>
    <dbReference type="NCBI Taxonomy" id="280463"/>
    <lineage>
        <taxon>Eukaryota</taxon>
        <taxon>Haptista</taxon>
        <taxon>Haptophyta</taxon>
        <taxon>Prymnesiophyceae</taxon>
        <taxon>Isochrysidales</taxon>
        <taxon>Noelaerhabdaceae</taxon>
        <taxon>Emiliania</taxon>
    </lineage>
</organism>
<dbReference type="OMA" id="MHAVQLV"/>
<keyword evidence="3" id="KW-1185">Reference proteome</keyword>
<dbReference type="KEGG" id="ehx:EMIHUDRAFT_100590"/>